<evidence type="ECO:0000313" key="2">
    <source>
        <dbReference type="Proteomes" id="UP000276603"/>
    </source>
</evidence>
<organism evidence="1 2">
    <name type="scientific">Ulvibacterium marinum</name>
    <dbReference type="NCBI Taxonomy" id="2419782"/>
    <lineage>
        <taxon>Bacteria</taxon>
        <taxon>Pseudomonadati</taxon>
        <taxon>Bacteroidota</taxon>
        <taxon>Flavobacteriia</taxon>
        <taxon>Flavobacteriales</taxon>
        <taxon>Flavobacteriaceae</taxon>
        <taxon>Ulvibacterium</taxon>
    </lineage>
</organism>
<name>A0A3B0CF84_9FLAO</name>
<gene>
    <name evidence="1" type="ORF">D7Z94_02655</name>
</gene>
<comment type="caution">
    <text evidence="1">The sequence shown here is derived from an EMBL/GenBank/DDBJ whole genome shotgun (WGS) entry which is preliminary data.</text>
</comment>
<protein>
    <submittedName>
        <fullName evidence="1">Uncharacterized protein</fullName>
    </submittedName>
</protein>
<reference evidence="1 2" key="1">
    <citation type="submission" date="2018-10" db="EMBL/GenBank/DDBJ databases">
        <title>Ulvibacterium marinum gen. nov., sp. nov., a novel marine bacterium of the family Flavobacteriaceae, isolated from a culture of the green alga Ulva prolifera.</title>
        <authorList>
            <person name="Zhang Z."/>
        </authorList>
    </citation>
    <scope>NUCLEOTIDE SEQUENCE [LARGE SCALE GENOMIC DNA]</scope>
    <source>
        <strain evidence="1 2">CCMM003</strain>
    </source>
</reference>
<dbReference type="EMBL" id="RBCJ01000001">
    <property type="protein sequence ID" value="RKN82759.1"/>
    <property type="molecule type" value="Genomic_DNA"/>
</dbReference>
<sequence>MGKEQIFKECERTVFFKNRNLKERNRAPWNIPKSLIFYPILDGQNTFRDLANKYEKCTYTSRLKTNVFVYWFSNSGKFANYPVENEM</sequence>
<accession>A0A3B0CF84</accession>
<dbReference type="AlphaFoldDB" id="A0A3B0CF84"/>
<dbReference type="Proteomes" id="UP000276603">
    <property type="component" value="Unassembled WGS sequence"/>
</dbReference>
<evidence type="ECO:0000313" key="1">
    <source>
        <dbReference type="EMBL" id="RKN82759.1"/>
    </source>
</evidence>
<proteinExistence type="predicted"/>
<keyword evidence="2" id="KW-1185">Reference proteome</keyword>